<evidence type="ECO:0000256" key="2">
    <source>
        <dbReference type="ARBA" id="ARBA00009765"/>
    </source>
</evidence>
<comment type="similarity">
    <text evidence="2">Belongs to the CorA metal ion transporter (MIT) (TC 1.A.35) family.</text>
</comment>
<organism evidence="13 14">
    <name type="scientific">Parvibium lacunae</name>
    <dbReference type="NCBI Taxonomy" id="1888893"/>
    <lineage>
        <taxon>Bacteria</taxon>
        <taxon>Pseudomonadati</taxon>
        <taxon>Pseudomonadota</taxon>
        <taxon>Betaproteobacteria</taxon>
        <taxon>Burkholderiales</taxon>
        <taxon>Alcaligenaceae</taxon>
        <taxon>Parvibium</taxon>
    </lineage>
</organism>
<reference evidence="13 14" key="1">
    <citation type="journal article" date="2018" name="Int. J. Syst. Evol. Microbiol.">
        <title>Parvibium lacunae gen. nov., sp. nov., a new member of the family Alcaligenaceae isolated from a freshwater pond.</title>
        <authorList>
            <person name="Chen W.M."/>
            <person name="Xie P.B."/>
            <person name="Hsu M.Y."/>
            <person name="Sheu S.Y."/>
        </authorList>
    </citation>
    <scope>NUCLEOTIDE SEQUENCE [LARGE SCALE GENOMIC DNA]</scope>
    <source>
        <strain evidence="13 14">KMB9</strain>
    </source>
</reference>
<proteinExistence type="inferred from homology"/>
<evidence type="ECO:0000256" key="6">
    <source>
        <dbReference type="ARBA" id="ARBA00022842"/>
    </source>
</evidence>
<dbReference type="OrthoDB" id="9803416at2"/>
<feature type="transmembrane region" description="Helical" evidence="12">
    <location>
        <begin position="285"/>
        <end position="304"/>
    </location>
</feature>
<keyword evidence="8" id="KW-0406">Ion transport</keyword>
<dbReference type="SUPFAM" id="SSF143865">
    <property type="entry name" value="CorA soluble domain-like"/>
    <property type="match status" value="1"/>
</dbReference>
<dbReference type="Pfam" id="PF01544">
    <property type="entry name" value="CorA"/>
    <property type="match status" value="1"/>
</dbReference>
<evidence type="ECO:0000256" key="7">
    <source>
        <dbReference type="ARBA" id="ARBA00022989"/>
    </source>
</evidence>
<comment type="function">
    <text evidence="11">Mediates influx of magnesium ions. Alternates between open and closed states. Activated by low cytoplasmic Mg(2+) levels. Inactive when cytoplasmic Mg(2+) levels are high.</text>
</comment>
<keyword evidence="4" id="KW-1003">Cell membrane</keyword>
<dbReference type="AlphaFoldDB" id="A0A368KZQ3"/>
<evidence type="ECO:0000256" key="11">
    <source>
        <dbReference type="ARBA" id="ARBA00045497"/>
    </source>
</evidence>
<name>A0A368KZQ3_9BURK</name>
<comment type="subcellular location">
    <subcellularLocation>
        <location evidence="1">Cell membrane</location>
        <topology evidence="1">Multi-pass membrane protein</topology>
    </subcellularLocation>
</comment>
<keyword evidence="3" id="KW-0813">Transport</keyword>
<keyword evidence="6" id="KW-0460">Magnesium</keyword>
<dbReference type="RefSeq" id="WP_114403661.1">
    <property type="nucleotide sequence ID" value="NZ_QPGB01000006.1"/>
</dbReference>
<dbReference type="PANTHER" id="PTHR46494:SF1">
    <property type="entry name" value="CORA FAMILY METAL ION TRANSPORTER (EUROFUNG)"/>
    <property type="match status" value="1"/>
</dbReference>
<dbReference type="Proteomes" id="UP000252357">
    <property type="component" value="Unassembled WGS sequence"/>
</dbReference>
<accession>A0A368KZQ3</accession>
<evidence type="ECO:0000256" key="10">
    <source>
        <dbReference type="ARBA" id="ARBA00034269"/>
    </source>
</evidence>
<evidence type="ECO:0000313" key="14">
    <source>
        <dbReference type="Proteomes" id="UP000252357"/>
    </source>
</evidence>
<evidence type="ECO:0000256" key="5">
    <source>
        <dbReference type="ARBA" id="ARBA00022692"/>
    </source>
</evidence>
<dbReference type="GO" id="GO:0005886">
    <property type="term" value="C:plasma membrane"/>
    <property type="evidence" value="ECO:0007669"/>
    <property type="project" value="UniProtKB-SubCell"/>
</dbReference>
<dbReference type="FunFam" id="1.20.58.340:FF:000004">
    <property type="entry name" value="Magnesium transport protein CorA"/>
    <property type="match status" value="1"/>
</dbReference>
<evidence type="ECO:0000256" key="1">
    <source>
        <dbReference type="ARBA" id="ARBA00004651"/>
    </source>
</evidence>
<dbReference type="SUPFAM" id="SSF144083">
    <property type="entry name" value="Magnesium transport protein CorA, transmembrane region"/>
    <property type="match status" value="1"/>
</dbReference>
<evidence type="ECO:0000256" key="9">
    <source>
        <dbReference type="ARBA" id="ARBA00023136"/>
    </source>
</evidence>
<evidence type="ECO:0000256" key="12">
    <source>
        <dbReference type="SAM" id="Phobius"/>
    </source>
</evidence>
<dbReference type="Gene3D" id="3.30.460.20">
    <property type="entry name" value="CorA soluble domain-like"/>
    <property type="match status" value="1"/>
</dbReference>
<keyword evidence="5 12" id="KW-0812">Transmembrane</keyword>
<dbReference type="Gene3D" id="1.20.58.340">
    <property type="entry name" value="Magnesium transport protein CorA, transmembrane region"/>
    <property type="match status" value="2"/>
</dbReference>
<evidence type="ECO:0000256" key="3">
    <source>
        <dbReference type="ARBA" id="ARBA00022448"/>
    </source>
</evidence>
<dbReference type="GO" id="GO:0000287">
    <property type="term" value="F:magnesium ion binding"/>
    <property type="evidence" value="ECO:0007669"/>
    <property type="project" value="TreeGrafter"/>
</dbReference>
<dbReference type="GO" id="GO:0050897">
    <property type="term" value="F:cobalt ion binding"/>
    <property type="evidence" value="ECO:0007669"/>
    <property type="project" value="TreeGrafter"/>
</dbReference>
<evidence type="ECO:0000256" key="8">
    <source>
        <dbReference type="ARBA" id="ARBA00023065"/>
    </source>
</evidence>
<evidence type="ECO:0000313" key="13">
    <source>
        <dbReference type="EMBL" id="RCS56604.1"/>
    </source>
</evidence>
<keyword evidence="9 12" id="KW-0472">Membrane</keyword>
<comment type="caution">
    <text evidence="13">The sequence shown here is derived from an EMBL/GenBank/DDBJ whole genome shotgun (WGS) entry which is preliminary data.</text>
</comment>
<sequence>MDIFHLNEHGCQAWKSNGSPQDGMVWIDLPYQHSIEEINPVWRVEAERLLHIQIEDLHLQDARNPQHPSYFDSTHAYQMLIFRGVQQRTPHRDEQLSQKTIRLRTRPTVFFISARGLVSLRPADSRSFAAVRARIQDASIRCPNSPQDLALRLMNSMVDRYLELRQPLTDQLEQWQRELLDPRQKFTNWFSLLESRMEIRKLENLCEEQYEAIQEWRDEHLEVTDEHGSVHRLPSDHLLVRVNDLMEHIQRVLNHARRLEASVESAVQLHFSATAYRTNEIMRTLTVITAIFMPLTLITGIFGMNFDVIPGLHTAWGFWLTIGGMALIAVVMLFVFRMKRFFDDRPER</sequence>
<evidence type="ECO:0000256" key="4">
    <source>
        <dbReference type="ARBA" id="ARBA00022475"/>
    </source>
</evidence>
<dbReference type="PANTHER" id="PTHR46494">
    <property type="entry name" value="CORA FAMILY METAL ION TRANSPORTER (EUROFUNG)"/>
    <property type="match status" value="1"/>
</dbReference>
<comment type="catalytic activity">
    <reaction evidence="10">
        <text>Mg(2+)(in) = Mg(2+)(out)</text>
        <dbReference type="Rhea" id="RHEA:29827"/>
        <dbReference type="ChEBI" id="CHEBI:18420"/>
    </reaction>
</comment>
<gene>
    <name evidence="13" type="ORF">DU000_11625</name>
</gene>
<protein>
    <submittedName>
        <fullName evidence="13">Magnesium transporter</fullName>
    </submittedName>
</protein>
<dbReference type="InterPro" id="IPR045861">
    <property type="entry name" value="CorA_cytoplasmic_dom"/>
</dbReference>
<dbReference type="InterPro" id="IPR002523">
    <property type="entry name" value="MgTranspt_CorA/ZnTranspt_ZntB"/>
</dbReference>
<keyword evidence="7 12" id="KW-1133">Transmembrane helix</keyword>
<keyword evidence="14" id="KW-1185">Reference proteome</keyword>
<dbReference type="CDD" id="cd12822">
    <property type="entry name" value="TmCorA-like"/>
    <property type="match status" value="1"/>
</dbReference>
<dbReference type="InterPro" id="IPR045863">
    <property type="entry name" value="CorA_TM1_TM2"/>
</dbReference>
<dbReference type="EMBL" id="QPGB01000006">
    <property type="protein sequence ID" value="RCS56604.1"/>
    <property type="molecule type" value="Genomic_DNA"/>
</dbReference>
<feature type="transmembrane region" description="Helical" evidence="12">
    <location>
        <begin position="316"/>
        <end position="336"/>
    </location>
</feature>
<dbReference type="GO" id="GO:0015095">
    <property type="term" value="F:magnesium ion transmembrane transporter activity"/>
    <property type="evidence" value="ECO:0007669"/>
    <property type="project" value="TreeGrafter"/>
</dbReference>
<dbReference type="GO" id="GO:0015087">
    <property type="term" value="F:cobalt ion transmembrane transporter activity"/>
    <property type="evidence" value="ECO:0007669"/>
    <property type="project" value="TreeGrafter"/>
</dbReference>